<gene>
    <name evidence="2" type="ORF">Ppa06_45920</name>
</gene>
<evidence type="ECO:0000313" key="2">
    <source>
        <dbReference type="EMBL" id="GII10794.1"/>
    </source>
</evidence>
<feature type="domain" description="Bacterial SCP orthologue" evidence="1">
    <location>
        <begin position="58"/>
        <end position="150"/>
    </location>
</feature>
<protein>
    <recommendedName>
        <fullName evidence="1">Bacterial SCP orthologue domain-containing protein</fullName>
    </recommendedName>
</protein>
<dbReference type="SUPFAM" id="SSF55718">
    <property type="entry name" value="SCP-like"/>
    <property type="match status" value="1"/>
</dbReference>
<dbReference type="InterPro" id="IPR041629">
    <property type="entry name" value="SCP_3"/>
</dbReference>
<accession>A0ABQ4HF46</accession>
<reference evidence="2 3" key="1">
    <citation type="submission" date="2021-01" db="EMBL/GenBank/DDBJ databases">
        <title>Whole genome shotgun sequence of Planomonospora parontospora subsp. parontospora NBRC 13880.</title>
        <authorList>
            <person name="Komaki H."/>
            <person name="Tamura T."/>
        </authorList>
    </citation>
    <scope>NUCLEOTIDE SEQUENCE [LARGE SCALE GENOMIC DNA]</scope>
    <source>
        <strain evidence="2 3">NBRC 13880</strain>
    </source>
</reference>
<dbReference type="Pfam" id="PF17844">
    <property type="entry name" value="SCP_3"/>
    <property type="match status" value="1"/>
</dbReference>
<evidence type="ECO:0000259" key="1">
    <source>
        <dbReference type="Pfam" id="PF17844"/>
    </source>
</evidence>
<sequence length="151" mass="16030">MGGVPPHKPDPERVRTALDAQLTALDEPPYDGPEGLGTLLGACAAAVMRAYEREVRPEREAARLAVRHLLDRLAAAAPGRTVEVRVPPHAAVQCVEGPRHTRGTPPNVVETDARTWLELATGRLTWADAMAAGRVSASGARADLSDHLPVA</sequence>
<organism evidence="2 3">
    <name type="scientific">Planomonospora parontospora subsp. parontospora</name>
    <dbReference type="NCBI Taxonomy" id="97194"/>
    <lineage>
        <taxon>Bacteria</taxon>
        <taxon>Bacillati</taxon>
        <taxon>Actinomycetota</taxon>
        <taxon>Actinomycetes</taxon>
        <taxon>Streptosporangiales</taxon>
        <taxon>Streptosporangiaceae</taxon>
        <taxon>Planomonospora</taxon>
    </lineage>
</organism>
<dbReference type="InterPro" id="IPR036527">
    <property type="entry name" value="SCP2_sterol-bd_dom_sf"/>
</dbReference>
<proteinExistence type="predicted"/>
<evidence type="ECO:0000313" key="3">
    <source>
        <dbReference type="Proteomes" id="UP000633041"/>
    </source>
</evidence>
<dbReference type="Gene3D" id="3.30.1050.40">
    <property type="match status" value="1"/>
</dbReference>
<dbReference type="EMBL" id="BOOL01000037">
    <property type="protein sequence ID" value="GII10794.1"/>
    <property type="molecule type" value="Genomic_DNA"/>
</dbReference>
<keyword evidence="3" id="KW-1185">Reference proteome</keyword>
<dbReference type="Proteomes" id="UP000633041">
    <property type="component" value="Unassembled WGS sequence"/>
</dbReference>
<dbReference type="RefSeq" id="WP_239320463.1">
    <property type="nucleotide sequence ID" value="NZ_BOOL01000037.1"/>
</dbReference>
<comment type="caution">
    <text evidence="2">The sequence shown here is derived from an EMBL/GenBank/DDBJ whole genome shotgun (WGS) entry which is preliminary data.</text>
</comment>
<name>A0ABQ4HF46_9ACTN</name>